<evidence type="ECO:0000313" key="5">
    <source>
        <dbReference type="Proteomes" id="UP000177740"/>
    </source>
</evidence>
<evidence type="ECO:0000313" key="4">
    <source>
        <dbReference type="EMBL" id="OGZ26758.1"/>
    </source>
</evidence>
<dbReference type="PANTHER" id="PTHR20863:SF76">
    <property type="entry name" value="CARRIER DOMAIN-CONTAINING PROTEIN"/>
    <property type="match status" value="1"/>
</dbReference>
<proteinExistence type="predicted"/>
<dbReference type="PROSITE" id="PS50075">
    <property type="entry name" value="CARRIER"/>
    <property type="match status" value="1"/>
</dbReference>
<name>A0A1G2ENC5_9BACT</name>
<reference evidence="4 5" key="1">
    <citation type="journal article" date="2016" name="Nat. Commun.">
        <title>Thousands of microbial genomes shed light on interconnected biogeochemical processes in an aquifer system.</title>
        <authorList>
            <person name="Anantharaman K."/>
            <person name="Brown C.T."/>
            <person name="Hug L.A."/>
            <person name="Sharon I."/>
            <person name="Castelle C.J."/>
            <person name="Probst A.J."/>
            <person name="Thomas B.C."/>
            <person name="Singh A."/>
            <person name="Wilkins M.J."/>
            <person name="Karaoz U."/>
            <person name="Brodie E.L."/>
            <person name="Williams K.H."/>
            <person name="Hubbard S.S."/>
            <person name="Banfield J.F."/>
        </authorList>
    </citation>
    <scope>NUCLEOTIDE SEQUENCE [LARGE SCALE GENOMIC DNA]</scope>
</reference>
<evidence type="ECO:0000256" key="2">
    <source>
        <dbReference type="ARBA" id="ARBA00022553"/>
    </source>
</evidence>
<accession>A0A1G2ENC5</accession>
<dbReference type="Gene3D" id="1.10.1200.10">
    <property type="entry name" value="ACP-like"/>
    <property type="match status" value="1"/>
</dbReference>
<dbReference type="PANTHER" id="PTHR20863">
    <property type="entry name" value="ACYL CARRIER PROTEIN"/>
    <property type="match status" value="1"/>
</dbReference>
<keyword evidence="2" id="KW-0597">Phosphoprotein</keyword>
<evidence type="ECO:0000256" key="1">
    <source>
        <dbReference type="ARBA" id="ARBA00022450"/>
    </source>
</evidence>
<dbReference type="AlphaFoldDB" id="A0A1G2ENC5"/>
<dbReference type="GO" id="GO:0000036">
    <property type="term" value="F:acyl carrier activity"/>
    <property type="evidence" value="ECO:0007669"/>
    <property type="project" value="TreeGrafter"/>
</dbReference>
<keyword evidence="1" id="KW-0596">Phosphopantetheine</keyword>
<dbReference type="InterPro" id="IPR036736">
    <property type="entry name" value="ACP-like_sf"/>
</dbReference>
<sequence>MTRQEIEEHLRTYLKTEQGVNEAVTEKTLLSDLLDSLSVIETITDLEDRFGIDISDEKMAEIKTVGQAIDYLYLLLNPE</sequence>
<protein>
    <recommendedName>
        <fullName evidence="3">Carrier domain-containing protein</fullName>
    </recommendedName>
</protein>
<dbReference type="STRING" id="1801677.A2365_02510"/>
<dbReference type="Pfam" id="PF00550">
    <property type="entry name" value="PP-binding"/>
    <property type="match status" value="1"/>
</dbReference>
<evidence type="ECO:0000259" key="3">
    <source>
        <dbReference type="PROSITE" id="PS50075"/>
    </source>
</evidence>
<dbReference type="Proteomes" id="UP000177740">
    <property type="component" value="Unassembled WGS sequence"/>
</dbReference>
<dbReference type="InterPro" id="IPR009081">
    <property type="entry name" value="PP-bd_ACP"/>
</dbReference>
<dbReference type="GO" id="GO:0000035">
    <property type="term" value="F:acyl binding"/>
    <property type="evidence" value="ECO:0007669"/>
    <property type="project" value="TreeGrafter"/>
</dbReference>
<dbReference type="SUPFAM" id="SSF47336">
    <property type="entry name" value="ACP-like"/>
    <property type="match status" value="1"/>
</dbReference>
<comment type="caution">
    <text evidence="4">The sequence shown here is derived from an EMBL/GenBank/DDBJ whole genome shotgun (WGS) entry which is preliminary data.</text>
</comment>
<feature type="domain" description="Carrier" evidence="3">
    <location>
        <begin position="1"/>
        <end position="76"/>
    </location>
</feature>
<organism evidence="4 5">
    <name type="scientific">Candidatus Nealsonbacteria bacterium RIFOXYB1_FULL_40_15</name>
    <dbReference type="NCBI Taxonomy" id="1801677"/>
    <lineage>
        <taxon>Bacteria</taxon>
        <taxon>Candidatus Nealsoniibacteriota</taxon>
    </lineage>
</organism>
<dbReference type="EMBL" id="MHMM01000017">
    <property type="protein sequence ID" value="OGZ26758.1"/>
    <property type="molecule type" value="Genomic_DNA"/>
</dbReference>
<gene>
    <name evidence="4" type="ORF">A2365_02510</name>
</gene>
<dbReference type="InterPro" id="IPR003231">
    <property type="entry name" value="ACP"/>
</dbReference>